<dbReference type="Proteomes" id="UP001151699">
    <property type="component" value="Unassembled WGS sequence"/>
</dbReference>
<dbReference type="OrthoDB" id="7635329at2759"/>
<protein>
    <submittedName>
        <fullName evidence="1">Uncharacterized protein</fullName>
    </submittedName>
</protein>
<dbReference type="AlphaFoldDB" id="A0A9Q0MLM9"/>
<evidence type="ECO:0000313" key="2">
    <source>
        <dbReference type="Proteomes" id="UP001151699"/>
    </source>
</evidence>
<organism evidence="1 2">
    <name type="scientific">Pseudolycoriella hygida</name>
    <dbReference type="NCBI Taxonomy" id="35572"/>
    <lineage>
        <taxon>Eukaryota</taxon>
        <taxon>Metazoa</taxon>
        <taxon>Ecdysozoa</taxon>
        <taxon>Arthropoda</taxon>
        <taxon>Hexapoda</taxon>
        <taxon>Insecta</taxon>
        <taxon>Pterygota</taxon>
        <taxon>Neoptera</taxon>
        <taxon>Endopterygota</taxon>
        <taxon>Diptera</taxon>
        <taxon>Nematocera</taxon>
        <taxon>Sciaroidea</taxon>
        <taxon>Sciaridae</taxon>
        <taxon>Pseudolycoriella</taxon>
    </lineage>
</organism>
<comment type="caution">
    <text evidence="1">The sequence shown here is derived from an EMBL/GenBank/DDBJ whole genome shotgun (WGS) entry which is preliminary data.</text>
</comment>
<sequence>SVTSSDSGHGSCIQADTHSNCSESGIYHVASSIVHNLPSPILQQRRHSTMHGPTFLGIFPNTLSQMPSPNNLHGRQQFPSSSTQILPVTSPLGGSVGAGGIGHTAFVVPTSIYLPSSRPNGPGLMAPPQNSKVPRHPPAYSVAAQMARLHRIGRAHSHEGVTLPTTEYFFTEPREEDDDEDAQVSAV</sequence>
<dbReference type="EMBL" id="WJQU01002987">
    <property type="protein sequence ID" value="KAJ6628678.1"/>
    <property type="molecule type" value="Genomic_DNA"/>
</dbReference>
<proteinExistence type="predicted"/>
<reference evidence="1" key="1">
    <citation type="submission" date="2022-07" db="EMBL/GenBank/DDBJ databases">
        <authorList>
            <person name="Trinca V."/>
            <person name="Uliana J.V.C."/>
            <person name="Torres T.T."/>
            <person name="Ward R.J."/>
            <person name="Monesi N."/>
        </authorList>
    </citation>
    <scope>NUCLEOTIDE SEQUENCE</scope>
    <source>
        <strain evidence="1">HSMRA1968</strain>
        <tissue evidence="1">Whole embryos</tissue>
    </source>
</reference>
<accession>A0A9Q0MLM9</accession>
<name>A0A9Q0MLM9_9DIPT</name>
<feature type="non-terminal residue" evidence="1">
    <location>
        <position position="187"/>
    </location>
</feature>
<keyword evidence="2" id="KW-1185">Reference proteome</keyword>
<gene>
    <name evidence="1" type="ORF">Bhyg_16107</name>
</gene>
<evidence type="ECO:0000313" key="1">
    <source>
        <dbReference type="EMBL" id="KAJ6628678.1"/>
    </source>
</evidence>